<dbReference type="Proteomes" id="UP000277580">
    <property type="component" value="Unassembled WGS sequence"/>
</dbReference>
<organism evidence="1 2">
    <name type="scientific">Morchella conica CCBAS932</name>
    <dbReference type="NCBI Taxonomy" id="1392247"/>
    <lineage>
        <taxon>Eukaryota</taxon>
        <taxon>Fungi</taxon>
        <taxon>Dikarya</taxon>
        <taxon>Ascomycota</taxon>
        <taxon>Pezizomycotina</taxon>
        <taxon>Pezizomycetes</taxon>
        <taxon>Pezizales</taxon>
        <taxon>Morchellaceae</taxon>
        <taxon>Morchella</taxon>
    </lineage>
</organism>
<dbReference type="InterPro" id="IPR027417">
    <property type="entry name" value="P-loop_NTPase"/>
</dbReference>
<dbReference type="InterPro" id="IPR052041">
    <property type="entry name" value="Nucleic_acid_metab_PIN/TRAM"/>
</dbReference>
<accession>A0A3N4KZJ4</accession>
<dbReference type="PANTHER" id="PTHR11603:SF132">
    <property type="entry name" value="C2H2-TYPE DOMAIN-CONTAINING PROTEIN"/>
    <property type="match status" value="1"/>
</dbReference>
<dbReference type="Gene3D" id="1.10.8.80">
    <property type="entry name" value="Magnesium chelatase subunit I, C-Terminal domain"/>
    <property type="match status" value="1"/>
</dbReference>
<dbReference type="EMBL" id="ML119111">
    <property type="protein sequence ID" value="RPB15983.1"/>
    <property type="molecule type" value="Genomic_DNA"/>
</dbReference>
<name>A0A3N4KZJ4_9PEZI</name>
<proteinExistence type="predicted"/>
<sequence length="385" mass="42930">MDREHISGLVHRLNDVELAVLLCLVADKHCILSTEGQCLQLLQRQLELAAISAFGLSTTVVHCTPETSLDDFAEALLLPDETRARSTSFRASPVLPREESYYGYRSRSNTLRSQSQGTQEEFMNGRKIANIVIARDLDLANPQVQAQALELMRTRQFSTRKGAFEVPERFLFIAMLVKSSEPPTLTNHLRDHFFISHYHPSEEGFPEDVEREVAEAEMEAERSDSDSLASVVIRKLSTTPPLRRDSRFPLSGNGVLVSAAVIESLKAMAEDVTVSIEIKRHIIDIVVFIRNHRAVAGGVSARATKDFELLVRCLSPLHGLDFATPSLVSLALYKVYNHRIELVQKPEGEKSSLWGSKAEAIEAYLKRIDVEGVLDEVATSVRVPV</sequence>
<dbReference type="PANTHER" id="PTHR11603">
    <property type="entry name" value="AAA FAMILY ATPASE"/>
    <property type="match status" value="1"/>
</dbReference>
<keyword evidence="2" id="KW-1185">Reference proteome</keyword>
<dbReference type="AlphaFoldDB" id="A0A3N4KZJ4"/>
<gene>
    <name evidence="1" type="ORF">P167DRAFT_518025</name>
</gene>
<evidence type="ECO:0000313" key="2">
    <source>
        <dbReference type="Proteomes" id="UP000277580"/>
    </source>
</evidence>
<reference evidence="1 2" key="1">
    <citation type="journal article" date="2018" name="Nat. Ecol. Evol.">
        <title>Pezizomycetes genomes reveal the molecular basis of ectomycorrhizal truffle lifestyle.</title>
        <authorList>
            <person name="Murat C."/>
            <person name="Payen T."/>
            <person name="Noel B."/>
            <person name="Kuo A."/>
            <person name="Morin E."/>
            <person name="Chen J."/>
            <person name="Kohler A."/>
            <person name="Krizsan K."/>
            <person name="Balestrini R."/>
            <person name="Da Silva C."/>
            <person name="Montanini B."/>
            <person name="Hainaut M."/>
            <person name="Levati E."/>
            <person name="Barry K.W."/>
            <person name="Belfiori B."/>
            <person name="Cichocki N."/>
            <person name="Clum A."/>
            <person name="Dockter R.B."/>
            <person name="Fauchery L."/>
            <person name="Guy J."/>
            <person name="Iotti M."/>
            <person name="Le Tacon F."/>
            <person name="Lindquist E.A."/>
            <person name="Lipzen A."/>
            <person name="Malagnac F."/>
            <person name="Mello A."/>
            <person name="Molinier V."/>
            <person name="Miyauchi S."/>
            <person name="Poulain J."/>
            <person name="Riccioni C."/>
            <person name="Rubini A."/>
            <person name="Sitrit Y."/>
            <person name="Splivallo R."/>
            <person name="Traeger S."/>
            <person name="Wang M."/>
            <person name="Zifcakova L."/>
            <person name="Wipf D."/>
            <person name="Zambonelli A."/>
            <person name="Paolocci F."/>
            <person name="Nowrousian M."/>
            <person name="Ottonello S."/>
            <person name="Baldrian P."/>
            <person name="Spatafora J.W."/>
            <person name="Henrissat B."/>
            <person name="Nagy L.G."/>
            <person name="Aury J.M."/>
            <person name="Wincker P."/>
            <person name="Grigoriev I.V."/>
            <person name="Bonfante P."/>
            <person name="Martin F.M."/>
        </authorList>
    </citation>
    <scope>NUCLEOTIDE SEQUENCE [LARGE SCALE GENOMIC DNA]</scope>
    <source>
        <strain evidence="1 2">CCBAS932</strain>
    </source>
</reference>
<dbReference type="GO" id="GO:0016851">
    <property type="term" value="F:magnesium chelatase activity"/>
    <property type="evidence" value="ECO:0007669"/>
    <property type="project" value="UniProtKB-EC"/>
</dbReference>
<dbReference type="Gene3D" id="3.40.50.300">
    <property type="entry name" value="P-loop containing nucleotide triphosphate hydrolases"/>
    <property type="match status" value="1"/>
</dbReference>
<protein>
    <submittedName>
        <fullName evidence="1">Uncharacterized protein</fullName>
    </submittedName>
</protein>
<evidence type="ECO:0000313" key="1">
    <source>
        <dbReference type="EMBL" id="RPB15983.1"/>
    </source>
</evidence>
<dbReference type="OrthoDB" id="5582146at2759"/>
<dbReference type="InParanoid" id="A0A3N4KZJ4"/>